<proteinExistence type="predicted"/>
<dbReference type="InterPro" id="IPR029033">
    <property type="entry name" value="His_PPase_superfam"/>
</dbReference>
<comment type="caution">
    <text evidence="4">The sequence shown here is derived from an EMBL/GenBank/DDBJ whole genome shotgun (WGS) entry which is preliminary data.</text>
</comment>
<evidence type="ECO:0000313" key="4">
    <source>
        <dbReference type="EMBL" id="KAK7529517.1"/>
    </source>
</evidence>
<accession>A0ABR1L786</accession>
<dbReference type="EMBL" id="JBBPEH010000016">
    <property type="protein sequence ID" value="KAK7529517.1"/>
    <property type="molecule type" value="Genomic_DNA"/>
</dbReference>
<dbReference type="CDD" id="cd07061">
    <property type="entry name" value="HP_HAP_like"/>
    <property type="match status" value="1"/>
</dbReference>
<dbReference type="SUPFAM" id="SSF53254">
    <property type="entry name" value="Phosphoglycerate mutase-like"/>
    <property type="match status" value="1"/>
</dbReference>
<feature type="chain" id="PRO_5045163595" evidence="3">
    <location>
        <begin position="21"/>
        <end position="463"/>
    </location>
</feature>
<dbReference type="Pfam" id="PF00328">
    <property type="entry name" value="His_Phos_2"/>
    <property type="match status" value="1"/>
</dbReference>
<gene>
    <name evidence="4" type="ORF">J3D65DRAFT_562069</name>
</gene>
<keyword evidence="1" id="KW-0378">Hydrolase</keyword>
<organism evidence="4 5">
    <name type="scientific">Phyllosticta citribraziliensis</name>
    <dbReference type="NCBI Taxonomy" id="989973"/>
    <lineage>
        <taxon>Eukaryota</taxon>
        <taxon>Fungi</taxon>
        <taxon>Dikarya</taxon>
        <taxon>Ascomycota</taxon>
        <taxon>Pezizomycotina</taxon>
        <taxon>Dothideomycetes</taxon>
        <taxon>Dothideomycetes incertae sedis</taxon>
        <taxon>Botryosphaeriales</taxon>
        <taxon>Phyllostictaceae</taxon>
        <taxon>Phyllosticta</taxon>
    </lineage>
</organism>
<dbReference type="GeneID" id="92030453"/>
<evidence type="ECO:0000256" key="1">
    <source>
        <dbReference type="ARBA" id="ARBA00022801"/>
    </source>
</evidence>
<name>A0ABR1L786_9PEZI</name>
<sequence>MLSLLATSALLAASAQPVLATSQNILYSPNHYQFDPLEHLAGIAPYFDPQDPPLDPAPPQGCNVTRAAYLVRHAAIYANDFDYESYIEPFVQKLANSTGANWAASRDLAFLASWKSPIEDEDMEQLTKIGSLEAMSLGVELKRRYPGFALPKKLWTSTAERTVKSAQSLINGLDHRGNETQLVQIYESKESGADSLTPYKGCPAYSSSRGSEQSSTFQKKYTAPIIARFRAAVPGFNWTASDIYGMQQLCGYESVIKGTSPFCSLSLFTPNEWLAFEYTNDIMYHHNTGYGNPISPVLGWPWVNASVSSLFEDATANSTTGDQQDLYVSFSHRELPPTVLVALGLFNNSAASASNDPNATMPLSQINHGRAWKSSNILSFLTNIAVEKMSCDSYGYEDAGDEFYRVIVNNSPQPLDACADGPGESCARSTFEKWVAERNERYSGFSEKCGVTYQNSTDALSIY</sequence>
<evidence type="ECO:0000256" key="2">
    <source>
        <dbReference type="ARBA" id="ARBA00023180"/>
    </source>
</evidence>
<reference evidence="4 5" key="1">
    <citation type="submission" date="2024-04" db="EMBL/GenBank/DDBJ databases">
        <title>Phyllosticta paracitricarpa is synonymous to the EU quarantine fungus P. citricarpa based on phylogenomic analyses.</title>
        <authorList>
            <consortium name="Lawrence Berkeley National Laboratory"/>
            <person name="Van ingen-buijs V.A."/>
            <person name="Van westerhoven A.C."/>
            <person name="Haridas S."/>
            <person name="Skiadas P."/>
            <person name="Martin F."/>
            <person name="Groenewald J.Z."/>
            <person name="Crous P.W."/>
            <person name="Seidl M.F."/>
        </authorList>
    </citation>
    <scope>NUCLEOTIDE SEQUENCE [LARGE SCALE GENOMIC DNA]</scope>
    <source>
        <strain evidence="4 5">CPC 17464</strain>
    </source>
</reference>
<dbReference type="PIRSF" id="PIRSF000894">
    <property type="entry name" value="Acid_phosphatase"/>
    <property type="match status" value="1"/>
</dbReference>
<keyword evidence="2" id="KW-0325">Glycoprotein</keyword>
<dbReference type="PANTHER" id="PTHR20963:SF14">
    <property type="entry name" value="ACID PHOSPHATASE, PUTATIVE-RELATED"/>
    <property type="match status" value="1"/>
</dbReference>
<dbReference type="InterPro" id="IPR000560">
    <property type="entry name" value="His_Pase_clade-2"/>
</dbReference>
<dbReference type="RefSeq" id="XP_066649967.1">
    <property type="nucleotide sequence ID" value="XM_066797547.1"/>
</dbReference>
<evidence type="ECO:0000256" key="3">
    <source>
        <dbReference type="SAM" id="SignalP"/>
    </source>
</evidence>
<keyword evidence="3" id="KW-0732">Signal</keyword>
<protein>
    <submittedName>
        <fullName evidence="4">Histidine phosphatase superfamily</fullName>
    </submittedName>
</protein>
<dbReference type="InterPro" id="IPR016274">
    <property type="entry name" value="Histidine_acid_Pase_euk"/>
</dbReference>
<dbReference type="Gene3D" id="3.40.50.1240">
    <property type="entry name" value="Phosphoglycerate mutase-like"/>
    <property type="match status" value="1"/>
</dbReference>
<dbReference type="PANTHER" id="PTHR20963">
    <property type="entry name" value="MULTIPLE INOSITOL POLYPHOSPHATE PHOSPHATASE-RELATED"/>
    <property type="match status" value="1"/>
</dbReference>
<dbReference type="Proteomes" id="UP001360953">
    <property type="component" value="Unassembled WGS sequence"/>
</dbReference>
<keyword evidence="5" id="KW-1185">Reference proteome</keyword>
<evidence type="ECO:0000313" key="5">
    <source>
        <dbReference type="Proteomes" id="UP001360953"/>
    </source>
</evidence>
<feature type="signal peptide" evidence="3">
    <location>
        <begin position="1"/>
        <end position="20"/>
    </location>
</feature>